<feature type="compositionally biased region" description="Polar residues" evidence="4">
    <location>
        <begin position="2513"/>
        <end position="2532"/>
    </location>
</feature>
<feature type="compositionally biased region" description="Acidic residues" evidence="4">
    <location>
        <begin position="654"/>
        <end position="670"/>
    </location>
</feature>
<feature type="region of interest" description="Disordered" evidence="4">
    <location>
        <begin position="312"/>
        <end position="913"/>
    </location>
</feature>
<feature type="domain" description="VWFC" evidence="6">
    <location>
        <begin position="232"/>
        <end position="300"/>
    </location>
</feature>
<dbReference type="GeneID" id="115620691"/>
<comment type="subcellular location">
    <subcellularLocation>
        <location evidence="1">Secreted</location>
    </subcellularLocation>
</comment>
<feature type="chain" id="PRO_5026710743" evidence="5">
    <location>
        <begin position="32"/>
        <end position="2802"/>
    </location>
</feature>
<feature type="compositionally biased region" description="Basic and acidic residues" evidence="4">
    <location>
        <begin position="353"/>
        <end position="437"/>
    </location>
</feature>
<sequence>MTRKRSSPLGLELLVSLALASLAVLPLLTEAAPLQEYTEIQQYSEGCYYNYAHYNEGDRIMTNEPCLNCTCHNRMLMCYLRVCPFTKPIGHDCIVEKREDQCCPIITCPEVPVDVPYHTPEPGTELSIPEKFGCSIEERFYPEGAQVPSNPNKPCELCYCINNQTKCVMQECTLHVDGCTPIYNKGSCCPVRYSCDHENDVLELEDQSTTTTTVRPTPGFILTTTMTPSVSTDCVHDGETYADGASILGKNACEHCYCMRGDIVCAVQECEMPMMAASGKSCRAMPAAEGECCPSNYVCEDDSATTEIVEGITQEAGKEEDETTTVTPVKDIPGEIPKEDLDLQEHIDDEEQVKEQDKEKATESPVDEKEQDKEKATESPVDEKEQDKERATESPVDEKEQDKEKSTESPVDEKEQDKEKATESPVDEKEQDKEKATESPVDEIGSGEVDTTAKPDLGGDAKLGTTDEEEPEPSTEGSTETPSTAVEDSGEKDILKPATSTEEESTDESIAKTTTPKSIDEKTTSDEGESEEEDIAKTTAPSSIDRTTESIKPTASSEEVTSVEDSEKPTTPKTIDEHAEAVKPTPTPEEGSGEEDISKPTTSAEEGSGEEDFGKITTPKTVDEEIEPAKPTAPADESISEKDVPRATTPLPVEGEDITTDLSAEQDEDHDEKMGTTTPESVIAHDVPASESPKQKPTESSTSVPTSAEDKEETATSLPTSEDKDIDKKEKEKPDEIETPPKFLPEDDSSYSTTQASSTEKTEGETADEETSTAAAEKEIVPSTSTPLETQKEPSKEADDSETPTQQTPAKSDITPADGEVDQSTAQPDDKAELPTSKPDTAYLPPSSGHIDGEEKIDVSPAPEGGITEPSQTTTEKEQSTVSSIDNRNDFVTDADKEATTVLPTSDETSPEEIPDMQLPAVIPGEGDCLVDGKTYPNNTIIPATALCDESCKCISSIVACKQLECNIPQNRENCIMVPANADSCCPTYICDTDSSKDDETTTVKPQYTEKPIERDDEVGVDTTTTEVVPKDVIMPSGITEQPLSHIKPDEDISQTTTVIPQSTETTAPKDTVKPTEEKTSEEDGIIEHETSKPEIGEEAQKPVQQSTEPTDSKKQPEDEIPSPTVVSPTEEAKPSPAEDSSVPQAEDKLPTTTILPTSEGEEGKPADKIPAPEDKLETDLEDKVSATTVVPPLKDASTESSEEDATTTGDLSDEVEQTSQDQLSTSTIHTPVDRVTEPAVTSISTSSEVETDESGKFTTQAPSAEDGLTKPADEKTPSTSGEADESTEAILESTVRPDEGVKKFLEKEPLSPITTTPASDEIEKEEDSEIKKSSDEEISSTEQQPTDEHTVAPSSEEKDREPFKKPSDEEISSTEEQPTDEHTVAPSSEEEGGEPSDEVSPTAAPPASTTKVEDKPEVTTVIPSLQEAHKEPTTSSEDEVKPTPEDRFDETTIVAPARDEEPTEQEFAATVSPSKDESAFDKFDSATELPSEEEQKEPSDDKVLPSSIPSEDESKQESTTPAATSAEEGSTASSDERVPSGVDADKKPETEEEEVASTSLPPSSQDSKKIPQPEDTLAGTESPVSVPGAQDDDTEVTTEQKFIETTVSPVSDKEEGATPEEESKKPTDDSVATTVAPTSSDDEGKEGAPISSTSAPPSDLDTTAPPAAHVPAPEEIETKPMDEVLSQTGDKKTSLIDSMPDTTVVPFTEEPSHEKESSTTAAEEEPSKIDAEHTPLPATTLGKDEEKSDEQSTSTSLPATTLGKDEDKSDEQSTSTPLPSVDEQKEASTSVPISAEEKPKPAPEDKFETDLEDKVSATTVVPPLKDASTESSEEGATTTGDLSDEVEQTSQDQLSTSTIHIPVDKVTEPAVTSISTSSEVETDESGKFTTQAPSAEDGLTKPADEKTPSTSGEADESTEAILESTVRPDEGVKKFLEKEPLSPITTTPASDEIEKEEDSEIKKPSDEEISSTEQQPTDEHTVAPSSEEKGGEPFKKPSDEEISSTEEQPTDEHTVAPSSEEEGGEPSDEVSPTAAPPASTTKVEDKPEVTTVIPSLQEVHKEPTTSSEDEVKPTPEDRFDETTIVAPARDEEPTEQELAATVSPSKDESAFDKFDSATELPSEEEQKEPSDDKVLPSSIPSEDESKQESTTPAATSAEEGSTASSDERVPSGVDADKKPETEEEEVASTSLPPSSQDSKKIPQPEDTLAGTESPVSVPGAQDDDTEVTTEQKFIETTVSPVSDKEEGATPEEESKKPTDDSVATTVAPTSSDDEGKEGAPISSTSAPPSDLDTTAPPAAHVPAPEEIDTKPMDDVLSQTEDEKISVDDIASTTISDADVDKTPVTVSPIAVDIQTTTDDKKQPASEEGVSDESTEPIAHAESPTKPDSEAELHETLTESPVTEDVLIAHTVGPMLEEGADKSTEKPESDVPTIKPVQEEKTTAAPAIAPSLDSTEEGDESVESEEEQTAGDGQKAGATDSSTESEEVSTESADKKPVPEDEEEEVPAIVSEIPQQHTTAAPSAQNETSTAADITESDESSTEQDLARITTMHPLFAQHFPSSTKGPIIDDRVGIDESTDAATTQSAIQTSAESSTSTSTTETPLTTTPASSSHYEPVTPPAYGQPPQYPSYPEDEYDEEEVFGPGTCRYAGKLYVSAQQIPRDDPCDFCFCFRSDIICLQQSCPPPIAGCHEEPISGFCCPRYECPVSMAAVLNITTSTTTTSTTLPPHFLAHNYGDAVERNGCLINGRSYKVGEPIESTSGPCISCTCGGDGKMKCDPQQCVPEPTMQQVMAAVASGRKR</sequence>
<dbReference type="Proteomes" id="UP000504634">
    <property type="component" value="Unplaced"/>
</dbReference>
<feature type="compositionally biased region" description="Basic and acidic residues" evidence="4">
    <location>
        <begin position="2166"/>
        <end position="2181"/>
    </location>
</feature>
<feature type="compositionally biased region" description="Polar residues" evidence="4">
    <location>
        <begin position="869"/>
        <end position="886"/>
    </location>
</feature>
<feature type="compositionally biased region" description="Low complexity" evidence="4">
    <location>
        <begin position="2296"/>
        <end position="2305"/>
    </location>
</feature>
<evidence type="ECO:0000256" key="2">
    <source>
        <dbReference type="ARBA" id="ARBA00022525"/>
    </source>
</evidence>
<dbReference type="RefSeq" id="XP_030369921.1">
    <property type="nucleotide sequence ID" value="XM_030514061.1"/>
</dbReference>
<feature type="compositionally biased region" description="Basic and acidic residues" evidence="4">
    <location>
        <begin position="1268"/>
        <end position="1277"/>
    </location>
</feature>
<feature type="compositionally biased region" description="Basic and acidic residues" evidence="4">
    <location>
        <begin position="1899"/>
        <end position="1908"/>
    </location>
</feature>
<dbReference type="Gene3D" id="2.10.70.10">
    <property type="entry name" value="Complement Module, domain 1"/>
    <property type="match status" value="1"/>
</dbReference>
<feature type="compositionally biased region" description="Pro residues" evidence="4">
    <location>
        <begin position="2618"/>
        <end position="2630"/>
    </location>
</feature>
<accession>A0A6J2SZA9</accession>
<evidence type="ECO:0000256" key="4">
    <source>
        <dbReference type="SAM" id="MobiDB-lite"/>
    </source>
</evidence>
<feature type="compositionally biased region" description="Polar residues" evidence="4">
    <location>
        <begin position="1557"/>
        <end position="1566"/>
    </location>
</feature>
<feature type="compositionally biased region" description="Basic and acidic residues" evidence="4">
    <location>
        <begin position="2383"/>
        <end position="2397"/>
    </location>
</feature>
<organism evidence="7 8">
    <name type="scientific">Drosophila lebanonensis</name>
    <name type="common">Fruit fly</name>
    <name type="synonym">Scaptodrosophila lebanonensis</name>
    <dbReference type="NCBI Taxonomy" id="7225"/>
    <lineage>
        <taxon>Eukaryota</taxon>
        <taxon>Metazoa</taxon>
        <taxon>Ecdysozoa</taxon>
        <taxon>Arthropoda</taxon>
        <taxon>Hexapoda</taxon>
        <taxon>Insecta</taxon>
        <taxon>Pterygota</taxon>
        <taxon>Neoptera</taxon>
        <taxon>Endopterygota</taxon>
        <taxon>Diptera</taxon>
        <taxon>Brachycera</taxon>
        <taxon>Muscomorpha</taxon>
        <taxon>Ephydroidea</taxon>
        <taxon>Drosophilidae</taxon>
        <taxon>Scaptodrosophila</taxon>
    </lineage>
</organism>
<feature type="compositionally biased region" description="Polar residues" evidence="4">
    <location>
        <begin position="750"/>
        <end position="759"/>
    </location>
</feature>
<feature type="compositionally biased region" description="Polar residues" evidence="4">
    <location>
        <begin position="1598"/>
        <end position="1610"/>
    </location>
</feature>
<dbReference type="PROSITE" id="PS50184">
    <property type="entry name" value="VWFC_2"/>
    <property type="match status" value="1"/>
</dbReference>
<dbReference type="SMART" id="SM00214">
    <property type="entry name" value="VWC"/>
    <property type="match status" value="5"/>
</dbReference>
<keyword evidence="7" id="KW-1185">Reference proteome</keyword>
<feature type="compositionally biased region" description="Low complexity" evidence="4">
    <location>
        <begin position="474"/>
        <end position="484"/>
    </location>
</feature>
<evidence type="ECO:0000313" key="8">
    <source>
        <dbReference type="RefSeq" id="XP_030369921.1"/>
    </source>
</evidence>
<feature type="compositionally biased region" description="Basic and acidic residues" evidence="4">
    <location>
        <begin position="1428"/>
        <end position="1451"/>
    </location>
</feature>
<feature type="compositionally biased region" description="Basic and acidic residues" evidence="4">
    <location>
        <begin position="2243"/>
        <end position="2260"/>
    </location>
</feature>
<feature type="compositionally biased region" description="Basic and acidic residues" evidence="4">
    <location>
        <begin position="2419"/>
        <end position="2429"/>
    </location>
</feature>
<feature type="compositionally biased region" description="Basic and acidic residues" evidence="4">
    <location>
        <begin position="1927"/>
        <end position="1941"/>
    </location>
</feature>
<feature type="compositionally biased region" description="Polar residues" evidence="4">
    <location>
        <begin position="1631"/>
        <end position="1640"/>
    </location>
</feature>
<feature type="compositionally biased region" description="Basic and acidic residues" evidence="4">
    <location>
        <begin position="1296"/>
        <end position="1310"/>
    </location>
</feature>
<keyword evidence="3 5" id="KW-0732">Signal</keyword>
<evidence type="ECO:0000256" key="1">
    <source>
        <dbReference type="ARBA" id="ARBA00004613"/>
    </source>
</evidence>
<dbReference type="SUPFAM" id="SSF57603">
    <property type="entry name" value="FnI-like domain"/>
    <property type="match status" value="6"/>
</dbReference>
<dbReference type="InterPro" id="IPR001007">
    <property type="entry name" value="VWF_dom"/>
</dbReference>
<reference evidence="8" key="1">
    <citation type="submission" date="2025-08" db="UniProtKB">
        <authorList>
            <consortium name="RefSeq"/>
        </authorList>
    </citation>
    <scope>IDENTIFICATION</scope>
    <source>
        <strain evidence="8">11010-0011.00</strain>
        <tissue evidence="8">Whole body</tissue>
    </source>
</reference>
<feature type="compositionally biased region" description="Acidic residues" evidence="4">
    <location>
        <begin position="1389"/>
        <end position="1398"/>
    </location>
</feature>
<feature type="compositionally biased region" description="Basic and acidic residues" evidence="4">
    <location>
        <begin position="1612"/>
        <end position="1629"/>
    </location>
</feature>
<feature type="compositionally biased region" description="Polar residues" evidence="4">
    <location>
        <begin position="539"/>
        <end position="555"/>
    </location>
</feature>
<feature type="compositionally biased region" description="Basic and acidic residues" evidence="4">
    <location>
        <begin position="565"/>
        <end position="581"/>
    </location>
</feature>
<dbReference type="PANTHER" id="PTHR46698:SF3">
    <property type="entry name" value="TENECTIN ISOFORM 1-RELATED"/>
    <property type="match status" value="1"/>
</dbReference>
<feature type="compositionally biased region" description="Basic and acidic residues" evidence="4">
    <location>
        <begin position="1347"/>
        <end position="1369"/>
    </location>
</feature>
<feature type="compositionally biased region" description="Basic and acidic residues" evidence="4">
    <location>
        <begin position="721"/>
        <end position="736"/>
    </location>
</feature>
<feature type="compositionally biased region" description="Basic and acidic residues" evidence="4">
    <location>
        <begin position="1978"/>
        <end position="2000"/>
    </location>
</feature>
<feature type="signal peptide" evidence="5">
    <location>
        <begin position="1"/>
        <end position="31"/>
    </location>
</feature>
<feature type="compositionally biased region" description="Low complexity" evidence="4">
    <location>
        <begin position="1665"/>
        <end position="1674"/>
    </location>
</feature>
<dbReference type="PANTHER" id="PTHR46698">
    <property type="entry name" value="CROSSVEINLESS 2"/>
    <property type="match status" value="1"/>
</dbReference>
<feature type="compositionally biased region" description="Basic and acidic residues" evidence="4">
    <location>
        <begin position="1535"/>
        <end position="1550"/>
    </location>
</feature>
<proteinExistence type="predicted"/>
<feature type="compositionally biased region" description="Basic and acidic residues" evidence="4">
    <location>
        <begin position="2106"/>
        <end position="2117"/>
    </location>
</feature>
<keyword evidence="2" id="KW-0964">Secreted</keyword>
<dbReference type="InterPro" id="IPR052424">
    <property type="entry name" value="Kielin_Chordin-BMP_Reg"/>
</dbReference>
<feature type="compositionally biased region" description="Polar residues" evidence="4">
    <location>
        <begin position="2188"/>
        <end position="2197"/>
    </location>
</feature>
<evidence type="ECO:0000256" key="3">
    <source>
        <dbReference type="ARBA" id="ARBA00022729"/>
    </source>
</evidence>
<gene>
    <name evidence="8" type="primary">LOC115620691</name>
</gene>
<feature type="compositionally biased region" description="Polar residues" evidence="4">
    <location>
        <begin position="1054"/>
        <end position="1069"/>
    </location>
</feature>
<feature type="compositionally biased region" description="Basic and acidic residues" evidence="4">
    <location>
        <begin position="2059"/>
        <end position="2082"/>
    </location>
</feature>
<dbReference type="GO" id="GO:0005576">
    <property type="term" value="C:extracellular region"/>
    <property type="evidence" value="ECO:0007669"/>
    <property type="project" value="UniProtKB-SubCell"/>
</dbReference>
<evidence type="ECO:0000259" key="6">
    <source>
        <dbReference type="PROSITE" id="PS50184"/>
    </source>
</evidence>
<feature type="compositionally biased region" description="Low complexity" evidence="4">
    <location>
        <begin position="2149"/>
        <end position="2165"/>
    </location>
</feature>
<feature type="compositionally biased region" description="Basic and acidic residues" evidence="4">
    <location>
        <begin position="1086"/>
        <end position="1101"/>
    </location>
</feature>
<protein>
    <submittedName>
        <fullName evidence="8">Mucin-5AC</fullName>
    </submittedName>
</protein>
<evidence type="ECO:0000256" key="5">
    <source>
        <dbReference type="SAM" id="SignalP"/>
    </source>
</evidence>
<feature type="compositionally biased region" description="Polar residues" evidence="4">
    <location>
        <begin position="1218"/>
        <end position="1230"/>
    </location>
</feature>
<feature type="region of interest" description="Disordered" evidence="4">
    <location>
        <begin position="1033"/>
        <end position="2639"/>
    </location>
</feature>
<feature type="compositionally biased region" description="Low complexity" evidence="4">
    <location>
        <begin position="1518"/>
        <end position="1534"/>
    </location>
</feature>
<feature type="compositionally biased region" description="Low complexity" evidence="4">
    <location>
        <begin position="2580"/>
        <end position="2613"/>
    </location>
</feature>
<feature type="compositionally biased region" description="Polar residues" evidence="4">
    <location>
        <begin position="2262"/>
        <end position="2271"/>
    </location>
</feature>
<feature type="compositionally biased region" description="Basic and acidic residues" evidence="4">
    <location>
        <begin position="332"/>
        <end position="346"/>
    </location>
</feature>
<feature type="compositionally biased region" description="Basic and acidic residues" evidence="4">
    <location>
        <begin position="1162"/>
        <end position="1185"/>
    </location>
</feature>
<feature type="compositionally biased region" description="Acidic residues" evidence="4">
    <location>
        <begin position="2020"/>
        <end position="2029"/>
    </location>
</feature>
<name>A0A6J2SZA9_DROLE</name>
<feature type="compositionally biased region" description="Polar residues" evidence="4">
    <location>
        <begin position="1849"/>
        <end position="1860"/>
    </location>
</feature>
<evidence type="ECO:0000313" key="7">
    <source>
        <dbReference type="Proteomes" id="UP000504634"/>
    </source>
</evidence>
<feature type="compositionally biased region" description="Basic and acidic residues" evidence="4">
    <location>
        <begin position="1796"/>
        <end position="1816"/>
    </location>
</feature>
<feature type="compositionally biased region" description="Polar residues" evidence="4">
    <location>
        <begin position="2229"/>
        <end position="2241"/>
    </location>
</feature>
<dbReference type="OrthoDB" id="10068079at2759"/>
<feature type="compositionally biased region" description="Basic and acidic residues" evidence="4">
    <location>
        <begin position="1475"/>
        <end position="1486"/>
    </location>
</feature>
<feature type="compositionally biased region" description="Basic and acidic residues" evidence="4">
    <location>
        <begin position="887"/>
        <end position="899"/>
    </location>
</feature>
<feature type="compositionally biased region" description="Acidic residues" evidence="4">
    <location>
        <begin position="2454"/>
        <end position="2469"/>
    </location>
</feature>
<feature type="compositionally biased region" description="Acidic residues" evidence="4">
    <location>
        <begin position="1201"/>
        <end position="1217"/>
    </location>
</feature>